<proteinExistence type="predicted"/>
<protein>
    <submittedName>
        <fullName evidence="3">Uncharacterized protein</fullName>
    </submittedName>
</protein>
<evidence type="ECO:0000313" key="4">
    <source>
        <dbReference type="Proteomes" id="UP000683360"/>
    </source>
</evidence>
<dbReference type="InterPro" id="IPR036691">
    <property type="entry name" value="Endo/exonu/phosph_ase_sf"/>
</dbReference>
<dbReference type="OrthoDB" id="7476844at2759"/>
<gene>
    <name evidence="3" type="ORF">MEDL_31520</name>
</gene>
<dbReference type="AlphaFoldDB" id="A0A8S3SI58"/>
<dbReference type="Gene3D" id="3.60.10.10">
    <property type="entry name" value="Endonuclease/exonuclease/phosphatase"/>
    <property type="match status" value="1"/>
</dbReference>
<feature type="region of interest" description="Disordered" evidence="2">
    <location>
        <begin position="231"/>
        <end position="253"/>
    </location>
</feature>
<organism evidence="3 4">
    <name type="scientific">Mytilus edulis</name>
    <name type="common">Blue mussel</name>
    <dbReference type="NCBI Taxonomy" id="6550"/>
    <lineage>
        <taxon>Eukaryota</taxon>
        <taxon>Metazoa</taxon>
        <taxon>Spiralia</taxon>
        <taxon>Lophotrochozoa</taxon>
        <taxon>Mollusca</taxon>
        <taxon>Bivalvia</taxon>
        <taxon>Autobranchia</taxon>
        <taxon>Pteriomorphia</taxon>
        <taxon>Mytilida</taxon>
        <taxon>Mytiloidea</taxon>
        <taxon>Mytilidae</taxon>
        <taxon>Mytilinae</taxon>
        <taxon>Mytilus</taxon>
    </lineage>
</organism>
<reference evidence="3" key="1">
    <citation type="submission" date="2021-03" db="EMBL/GenBank/DDBJ databases">
        <authorList>
            <person name="Bekaert M."/>
        </authorList>
    </citation>
    <scope>NUCLEOTIDE SEQUENCE</scope>
</reference>
<evidence type="ECO:0000256" key="2">
    <source>
        <dbReference type="SAM" id="MobiDB-lite"/>
    </source>
</evidence>
<name>A0A8S3SI58_MYTED</name>
<evidence type="ECO:0000313" key="3">
    <source>
        <dbReference type="EMBL" id="CAG2217870.1"/>
    </source>
</evidence>
<dbReference type="EMBL" id="CAJPWZ010001578">
    <property type="protein sequence ID" value="CAG2217870.1"/>
    <property type="molecule type" value="Genomic_DNA"/>
</dbReference>
<dbReference type="SUPFAM" id="SSF56219">
    <property type="entry name" value="DNase I-like"/>
    <property type="match status" value="1"/>
</dbReference>
<keyword evidence="1" id="KW-0175">Coiled coil</keyword>
<accession>A0A8S3SI58</accession>
<comment type="caution">
    <text evidence="3">The sequence shown here is derived from an EMBL/GenBank/DDBJ whole genome shotgun (WGS) entry which is preliminary data.</text>
</comment>
<dbReference type="Proteomes" id="UP000683360">
    <property type="component" value="Unassembled WGS sequence"/>
</dbReference>
<sequence>MALVTNSSEKIVVNPKTIEDNNHVNQVQNQTKTKTYSLDIDKVLQNKLESAKRTEISYKMTSGGLTVTLDLATFELFIAAISSYYQCYPLSAGEITFQSEHDRRGVLVQKTFKVQLKSSQSYTINAYTIKATLLINGKSITHFIENELPTIHGMICNTYVNNQQMNTSTINKLLEEQLQYILDNRSTNNNMKARCRKCNRNVITRAVQCNIAKCGCTIEIQDQQVKKASSYDTSKELDNDHDDTIMKTPYGGQTETPSICIDNNMTVEKEQVDNISRTKKKTFKIQAANPIAEQSTISNNRTEDVCINQSKATDDAQIKFKDLRQLELKLKKREDDIRLREMRNSELNAENIRLQSTILMQETKIKELENTIRILNRKIVVLEDTESESKRTDANSPVQNCCHQKCVTETDNLLLAMRERMTKFILQKVDAQINQLESEQIPVQSTVINDMLPKGNTNETLTKEHVYTNTSTEHRGTVRNSEAIPLAMNVIHQPPQYHVSHPPPTINGAHQPPQYHVSHPPPAINVVHQPLQSRVSQPLQYKYYTASNKEGKAMQQHQPSLTNNSNMFTSGKTLTQRKLVPAGMTNVNSDFKVYHLNILSFNCKNIKTCDPLFSEILFNYDIVLLQEHWLFDCQLPLLDNIHIDFNGIGKAVDSDDPLPPTHLPRGYGGVCILWKKTIDHKITKVDCTNNRIQCIEITNTCGKDILMICVYMPCKDNRVEKLIEFLDCTEQLHSLCSQYNNTHHIVIGGERLSIKNH</sequence>
<evidence type="ECO:0000256" key="1">
    <source>
        <dbReference type="SAM" id="Coils"/>
    </source>
</evidence>
<keyword evidence="4" id="KW-1185">Reference proteome</keyword>
<feature type="compositionally biased region" description="Basic and acidic residues" evidence="2">
    <location>
        <begin position="233"/>
        <end position="245"/>
    </location>
</feature>
<feature type="coiled-coil region" evidence="1">
    <location>
        <begin position="351"/>
        <end position="385"/>
    </location>
</feature>